<dbReference type="PROSITE" id="PS51108">
    <property type="entry name" value="PTS_EIID"/>
    <property type="match status" value="1"/>
</dbReference>
<evidence type="ECO:0000256" key="8">
    <source>
        <dbReference type="ARBA" id="ARBA00023136"/>
    </source>
</evidence>
<protein>
    <submittedName>
        <fullName evidence="10">Mannose-specific PTS system protein IID</fullName>
    </submittedName>
</protein>
<name>F4HE57_GALAU</name>
<dbReference type="AlphaFoldDB" id="F4HE57"/>
<evidence type="ECO:0000256" key="9">
    <source>
        <dbReference type="SAM" id="Phobius"/>
    </source>
</evidence>
<dbReference type="eggNOG" id="COG3716">
    <property type="taxonomic scope" value="Bacteria"/>
</dbReference>
<reference evidence="10 11" key="1">
    <citation type="journal article" date="2011" name="J. Bacteriol.">
        <title>Complete genome sequence of Gallibacterium anatis strain UMN179, isolated from a laying hen with peritonitis.</title>
        <authorList>
            <person name="Johnson T.J."/>
            <person name="Fernandez-Alarcon C."/>
            <person name="Bojesen A.M."/>
            <person name="Nolan L.K."/>
            <person name="Trampel D.W."/>
            <person name="Seemann T."/>
        </authorList>
    </citation>
    <scope>NUCLEOTIDE SEQUENCE [LARGE SCALE GENOMIC DNA]</scope>
    <source>
        <strain evidence="10 11">UMN179</strain>
    </source>
</reference>
<feature type="transmembrane region" description="Helical" evidence="9">
    <location>
        <begin position="262"/>
        <end position="282"/>
    </location>
</feature>
<evidence type="ECO:0000256" key="6">
    <source>
        <dbReference type="ARBA" id="ARBA00022692"/>
    </source>
</evidence>
<dbReference type="KEGG" id="gan:UMN179_00756"/>
<evidence type="ECO:0000256" key="5">
    <source>
        <dbReference type="ARBA" id="ARBA00022683"/>
    </source>
</evidence>
<dbReference type="PANTHER" id="PTHR32502:SF5">
    <property type="entry name" value="N-ACETYLGALACTOSAMINE PERMEASE IID COMPONENT-RELATED"/>
    <property type="match status" value="1"/>
</dbReference>
<organism evidence="10 11">
    <name type="scientific">Gallibacterium anatis (strain UMN179)</name>
    <name type="common">Pasteurella anatis</name>
    <dbReference type="NCBI Taxonomy" id="1005058"/>
    <lineage>
        <taxon>Bacteria</taxon>
        <taxon>Pseudomonadati</taxon>
        <taxon>Pseudomonadota</taxon>
        <taxon>Gammaproteobacteria</taxon>
        <taxon>Pasteurellales</taxon>
        <taxon>Pasteurellaceae</taxon>
        <taxon>Gallibacterium</taxon>
    </lineage>
</organism>
<dbReference type="GO" id="GO:0005886">
    <property type="term" value="C:plasma membrane"/>
    <property type="evidence" value="ECO:0007669"/>
    <property type="project" value="UniProtKB-SubCell"/>
</dbReference>
<dbReference type="STRING" id="1005058.UMN179_00756"/>
<dbReference type="PANTHER" id="PTHR32502">
    <property type="entry name" value="N-ACETYLGALACTOSAMINE PERMEASE II COMPONENT-RELATED"/>
    <property type="match status" value="1"/>
</dbReference>
<evidence type="ECO:0000313" key="11">
    <source>
        <dbReference type="Proteomes" id="UP000006908"/>
    </source>
</evidence>
<dbReference type="HOGENOM" id="CLU_060742_2_0_6"/>
<dbReference type="EMBL" id="CP002667">
    <property type="protein sequence ID" value="AEC16787.1"/>
    <property type="molecule type" value="Genomic_DNA"/>
</dbReference>
<evidence type="ECO:0000256" key="3">
    <source>
        <dbReference type="ARBA" id="ARBA00022475"/>
    </source>
</evidence>
<evidence type="ECO:0000256" key="1">
    <source>
        <dbReference type="ARBA" id="ARBA00004651"/>
    </source>
</evidence>
<evidence type="ECO:0000256" key="7">
    <source>
        <dbReference type="ARBA" id="ARBA00022989"/>
    </source>
</evidence>
<dbReference type="GO" id="GO:0009401">
    <property type="term" value="P:phosphoenolpyruvate-dependent sugar phosphotransferase system"/>
    <property type="evidence" value="ECO:0007669"/>
    <property type="project" value="UniProtKB-KW"/>
</dbReference>
<comment type="subcellular location">
    <subcellularLocation>
        <location evidence="1">Cell membrane</location>
        <topology evidence="1">Multi-pass membrane protein</topology>
    </subcellularLocation>
</comment>
<dbReference type="Proteomes" id="UP000006908">
    <property type="component" value="Chromosome"/>
</dbReference>
<gene>
    <name evidence="10" type="ordered locus">UMN179_00756</name>
</gene>
<dbReference type="Pfam" id="PF03613">
    <property type="entry name" value="EIID-AGA"/>
    <property type="match status" value="1"/>
</dbReference>
<dbReference type="NCBIfam" id="TIGR00828">
    <property type="entry name" value="EIID-AGA"/>
    <property type="match status" value="1"/>
</dbReference>
<dbReference type="InterPro" id="IPR050303">
    <property type="entry name" value="GatZ_KbaZ_carbometab"/>
</dbReference>
<keyword evidence="6 9" id="KW-0812">Transmembrane</keyword>
<keyword evidence="2" id="KW-0813">Transport</keyword>
<evidence type="ECO:0000256" key="4">
    <source>
        <dbReference type="ARBA" id="ARBA00022597"/>
    </source>
</evidence>
<keyword evidence="7 9" id="KW-1133">Transmembrane helix</keyword>
<dbReference type="NCBIfam" id="NF008315">
    <property type="entry name" value="PRK11103.1"/>
    <property type="match status" value="1"/>
</dbReference>
<dbReference type="InterPro" id="IPR004704">
    <property type="entry name" value="PTS_IID_man"/>
</dbReference>
<evidence type="ECO:0000313" key="10">
    <source>
        <dbReference type="EMBL" id="AEC16787.1"/>
    </source>
</evidence>
<sequence length="283" mass="30783">MGEAEMTTETKKVTQSDLNKVVLRSNLFQGSWNFERMQALGFAFSMVPVIKRLYPDPNSQERKDAIKRHLEFFNTQPFVAAPVLGVTIAMEEERANGKPIEDSAINGIKVGLMGPLAGVGDPIYWGTARPVFAALGAGLALSGSILGPLLFFVLFNLVRLATRYYGVTYGYKKGLDVVKDMSGGLLQKLTEGASILGLFIMGALVQKWTTINVPLVVSTIEKQDGTIEITTVQSILDSLMPGLLPLLFTFACMWLLRNRVNALWIIIGIFIIGIIGAATGILG</sequence>
<feature type="transmembrane region" description="Helical" evidence="9">
    <location>
        <begin position="131"/>
        <end position="155"/>
    </location>
</feature>
<evidence type="ECO:0000256" key="2">
    <source>
        <dbReference type="ARBA" id="ARBA00022448"/>
    </source>
</evidence>
<proteinExistence type="predicted"/>
<accession>F4HE57</accession>
<keyword evidence="4" id="KW-0762">Sugar transport</keyword>
<keyword evidence="8 9" id="KW-0472">Membrane</keyword>
<keyword evidence="3" id="KW-1003">Cell membrane</keyword>
<keyword evidence="5" id="KW-0598">Phosphotransferase system</keyword>